<comment type="similarity">
    <text evidence="1">Belongs to the PemK/MazF family.</text>
</comment>
<evidence type="ECO:0000256" key="1">
    <source>
        <dbReference type="ARBA" id="ARBA00007521"/>
    </source>
</evidence>
<keyword evidence="3" id="KW-0131">Cell cycle</keyword>
<dbReference type="GO" id="GO:0006402">
    <property type="term" value="P:mRNA catabolic process"/>
    <property type="evidence" value="ECO:0007669"/>
    <property type="project" value="TreeGrafter"/>
</dbReference>
<keyword evidence="2" id="KW-1277">Toxin-antitoxin system</keyword>
<dbReference type="EMBL" id="CP012033">
    <property type="protein sequence ID" value="AKP64387.1"/>
    <property type="molecule type" value="Genomic_DNA"/>
</dbReference>
<evidence type="ECO:0000313" key="4">
    <source>
        <dbReference type="Proteomes" id="UP000036000"/>
    </source>
</evidence>
<dbReference type="GO" id="GO:0051301">
    <property type="term" value="P:cell division"/>
    <property type="evidence" value="ECO:0007669"/>
    <property type="project" value="UniProtKB-KW"/>
</dbReference>
<evidence type="ECO:0000313" key="3">
    <source>
        <dbReference type="EMBL" id="AKP64387.1"/>
    </source>
</evidence>
<organism evidence="3 4">
    <name type="scientific">Levilactobacillus koreensis</name>
    <dbReference type="NCBI Taxonomy" id="637971"/>
    <lineage>
        <taxon>Bacteria</taxon>
        <taxon>Bacillati</taxon>
        <taxon>Bacillota</taxon>
        <taxon>Bacilli</taxon>
        <taxon>Lactobacillales</taxon>
        <taxon>Lactobacillaceae</taxon>
        <taxon>Levilactobacillus</taxon>
    </lineage>
</organism>
<dbReference type="PANTHER" id="PTHR33988:SF3">
    <property type="entry name" value="ENDORIBONUCLEASE TOXIN CHPB-RELATED"/>
    <property type="match status" value="1"/>
</dbReference>
<dbReference type="PANTHER" id="PTHR33988">
    <property type="entry name" value="ENDORIBONUCLEASE MAZF-RELATED"/>
    <property type="match status" value="1"/>
</dbReference>
<dbReference type="Gene3D" id="2.30.30.110">
    <property type="match status" value="1"/>
</dbReference>
<dbReference type="GO" id="GO:0016075">
    <property type="term" value="P:rRNA catabolic process"/>
    <property type="evidence" value="ECO:0007669"/>
    <property type="project" value="TreeGrafter"/>
</dbReference>
<evidence type="ECO:0000256" key="2">
    <source>
        <dbReference type="ARBA" id="ARBA00022649"/>
    </source>
</evidence>
<name>A0AAC8UVI3_9LACO</name>
<dbReference type="Pfam" id="PF02452">
    <property type="entry name" value="PemK_toxin"/>
    <property type="match status" value="1"/>
</dbReference>
<dbReference type="Proteomes" id="UP000036000">
    <property type="component" value="Chromosome"/>
</dbReference>
<proteinExistence type="inferred from homology"/>
<sequence>MAMKSLKTNRYIPESQDIVWLDFEINKRRPVLVLSHSGYSQLTNLVVVSPITHAANNRLQRAGFMIPIPPDLPEIDGFINPLQFQTLDFNKRHVKYIATLDSDTFLQVRKRVLFVLN</sequence>
<dbReference type="GO" id="GO:0004521">
    <property type="term" value="F:RNA endonuclease activity"/>
    <property type="evidence" value="ECO:0007669"/>
    <property type="project" value="TreeGrafter"/>
</dbReference>
<dbReference type="InterPro" id="IPR003477">
    <property type="entry name" value="PemK-like"/>
</dbReference>
<dbReference type="KEGG" id="lko:ABN16_04825"/>
<dbReference type="SUPFAM" id="SSF50118">
    <property type="entry name" value="Cell growth inhibitor/plasmid maintenance toxic component"/>
    <property type="match status" value="1"/>
</dbReference>
<gene>
    <name evidence="3" type="ORF">ABN16_04825</name>
</gene>
<dbReference type="AlphaFoldDB" id="A0AAC8UVI3"/>
<dbReference type="InterPro" id="IPR011067">
    <property type="entry name" value="Plasmid_toxin/cell-grow_inhib"/>
</dbReference>
<reference evidence="3 4" key="1">
    <citation type="submission" date="2015-07" db="EMBL/GenBank/DDBJ databases">
        <title>Lactobacillus korensis/26-25/ whole genome sequencing.</title>
        <authorList>
            <person name="Kim M.K."/>
            <person name="Im W.-T."/>
            <person name="Srinivasan S."/>
            <person name="Lee J.-J."/>
        </authorList>
    </citation>
    <scope>NUCLEOTIDE SEQUENCE [LARGE SCALE GENOMIC DNA]</scope>
    <source>
        <strain evidence="3 4">26-25</strain>
    </source>
</reference>
<keyword evidence="4" id="KW-1185">Reference proteome</keyword>
<dbReference type="GO" id="GO:0003677">
    <property type="term" value="F:DNA binding"/>
    <property type="evidence" value="ECO:0007669"/>
    <property type="project" value="InterPro"/>
</dbReference>
<keyword evidence="3" id="KW-0132">Cell division</keyword>
<protein>
    <submittedName>
        <fullName evidence="3">Cell division protein</fullName>
    </submittedName>
</protein>
<accession>A0AAC8UVI3</accession>